<keyword evidence="1" id="KW-0732">Signal</keyword>
<reference evidence="2 3" key="1">
    <citation type="submission" date="2020-03" db="EMBL/GenBank/DDBJ databases">
        <title>The role of nitrogen metabolism on polyethylene biodegradation.</title>
        <authorList>
            <person name="Peixoto J."/>
            <person name="Vizzotto C.S."/>
            <person name="Ramos A."/>
            <person name="Alves G."/>
            <person name="Steindorff A."/>
            <person name="Kruger R."/>
        </authorList>
    </citation>
    <scope>NUCLEOTIDE SEQUENCE [LARGE SCALE GENOMIC DNA]</scope>
    <source>
        <strain evidence="2 3">PE63</strain>
    </source>
</reference>
<gene>
    <name evidence="2" type="ORF">DJFAAGMI_01123</name>
</gene>
<feature type="chain" id="PRO_5045481981" description="Lipoprotein" evidence="1">
    <location>
        <begin position="27"/>
        <end position="169"/>
    </location>
</feature>
<sequence>MNRTLKLSGMALAALAAFLLATRGCARCSSYWYEGYLPEAIEVEGSVFVEDSGGVREACGAAIYKIDASSLQRIRTEGLDAIRTARQAKRHQAREYGDWKETPYVEPQAEIVRNGWLTGMNEGCSDIPSHIQRDIAEAMREPGSFYATGHESGLLLIPKRGWIIFSHFG</sequence>
<comment type="caution">
    <text evidence="2">The sequence shown here is derived from an EMBL/GenBank/DDBJ whole genome shotgun (WGS) entry which is preliminary data.</text>
</comment>
<dbReference type="Proteomes" id="UP001647436">
    <property type="component" value="Unassembled WGS sequence"/>
</dbReference>
<dbReference type="RefSeq" id="WP_249333830.1">
    <property type="nucleotide sequence ID" value="NZ_JAANES010000001.1"/>
</dbReference>
<name>A0ABS5LPG9_9BURK</name>
<proteinExistence type="predicted"/>
<protein>
    <recommendedName>
        <fullName evidence="4">Lipoprotein</fullName>
    </recommendedName>
</protein>
<evidence type="ECO:0000313" key="2">
    <source>
        <dbReference type="EMBL" id="MBS3018391.1"/>
    </source>
</evidence>
<evidence type="ECO:0000313" key="3">
    <source>
        <dbReference type="Proteomes" id="UP001647436"/>
    </source>
</evidence>
<organism evidence="2 3">
    <name type="scientific">Comamonas brasiliensis</name>
    <dbReference type="NCBI Taxonomy" id="1812482"/>
    <lineage>
        <taxon>Bacteria</taxon>
        <taxon>Pseudomonadati</taxon>
        <taxon>Pseudomonadota</taxon>
        <taxon>Betaproteobacteria</taxon>
        <taxon>Burkholderiales</taxon>
        <taxon>Comamonadaceae</taxon>
        <taxon>Comamonas</taxon>
    </lineage>
</organism>
<keyword evidence="3" id="KW-1185">Reference proteome</keyword>
<dbReference type="EMBL" id="JAANES010000001">
    <property type="protein sequence ID" value="MBS3018391.1"/>
    <property type="molecule type" value="Genomic_DNA"/>
</dbReference>
<evidence type="ECO:0008006" key="4">
    <source>
        <dbReference type="Google" id="ProtNLM"/>
    </source>
</evidence>
<accession>A0ABS5LPG9</accession>
<evidence type="ECO:0000256" key="1">
    <source>
        <dbReference type="SAM" id="SignalP"/>
    </source>
</evidence>
<feature type="signal peptide" evidence="1">
    <location>
        <begin position="1"/>
        <end position="26"/>
    </location>
</feature>